<dbReference type="InterPro" id="IPR004320">
    <property type="entry name" value="BPS1_pln"/>
</dbReference>
<protein>
    <submittedName>
        <fullName evidence="2">Uncharacterized protein LOC109115786</fullName>
    </submittedName>
</protein>
<organism evidence="1 2">
    <name type="scientific">Nelumbo nucifera</name>
    <name type="common">Sacred lotus</name>
    <dbReference type="NCBI Taxonomy" id="4432"/>
    <lineage>
        <taxon>Eukaryota</taxon>
        <taxon>Viridiplantae</taxon>
        <taxon>Streptophyta</taxon>
        <taxon>Embryophyta</taxon>
        <taxon>Tracheophyta</taxon>
        <taxon>Spermatophyta</taxon>
        <taxon>Magnoliopsida</taxon>
        <taxon>Proteales</taxon>
        <taxon>Nelumbonaceae</taxon>
        <taxon>Nelumbo</taxon>
    </lineage>
</organism>
<dbReference type="GO" id="GO:0048364">
    <property type="term" value="P:root development"/>
    <property type="evidence" value="ECO:0007669"/>
    <property type="project" value="InterPro"/>
</dbReference>
<evidence type="ECO:0000313" key="1">
    <source>
        <dbReference type="Proteomes" id="UP000189703"/>
    </source>
</evidence>
<evidence type="ECO:0000313" key="2">
    <source>
        <dbReference type="RefSeq" id="XP_019055698.1"/>
    </source>
</evidence>
<dbReference type="PANTHER" id="PTHR33070:SF120">
    <property type="entry name" value="EXPRESSED PROTEIN"/>
    <property type="match status" value="1"/>
</dbReference>
<accession>A0A1U8QA85</accession>
<dbReference type="GO" id="GO:0048367">
    <property type="term" value="P:shoot system development"/>
    <property type="evidence" value="ECO:0007669"/>
    <property type="project" value="InterPro"/>
</dbReference>
<proteinExistence type="predicted"/>
<dbReference type="Proteomes" id="UP000189703">
    <property type="component" value="Unplaced"/>
</dbReference>
<dbReference type="RefSeq" id="XP_019055698.1">
    <property type="nucleotide sequence ID" value="XM_019200153.1"/>
</dbReference>
<gene>
    <name evidence="2" type="primary">LOC109115786</name>
</gene>
<dbReference type="OrthoDB" id="1701699at2759"/>
<keyword evidence="1" id="KW-1185">Reference proteome</keyword>
<dbReference type="PANTHER" id="PTHR33070">
    <property type="entry name" value="OS06G0725500 PROTEIN"/>
    <property type="match status" value="1"/>
</dbReference>
<dbReference type="AlphaFoldDB" id="A0A1U8QA85"/>
<dbReference type="GeneID" id="109115786"/>
<dbReference type="KEGG" id="nnu:109115786"/>
<dbReference type="Pfam" id="PF03087">
    <property type="entry name" value="BPS1"/>
    <property type="match status" value="2"/>
</dbReference>
<reference evidence="2" key="1">
    <citation type="submission" date="2025-08" db="UniProtKB">
        <authorList>
            <consortium name="RefSeq"/>
        </authorList>
    </citation>
    <scope>IDENTIFICATION</scope>
</reference>
<sequence length="133" mass="15047">MSQTHQALVQDQRGTWVDEVLDGTVTLLDMGETARDIMLQMKENVKDLQSALPRRNFEEGVLSLSFMSTPMSKPKVSRWQLVSKLMKRGVVSCESEEEKMNEVASVDVAIFTLCHYSSKDALRSSCCKYHKEG</sequence>
<name>A0A1U8QA85_NELNU</name>